<dbReference type="PROSITE" id="PS50893">
    <property type="entry name" value="ABC_TRANSPORTER_2"/>
    <property type="match status" value="1"/>
</dbReference>
<evidence type="ECO:0000256" key="8">
    <source>
        <dbReference type="ARBA" id="ARBA00023251"/>
    </source>
</evidence>
<dbReference type="PANTHER" id="PTHR42711">
    <property type="entry name" value="ABC TRANSPORTER ATP-BINDING PROTEIN"/>
    <property type="match status" value="1"/>
</dbReference>
<evidence type="ECO:0000256" key="9">
    <source>
        <dbReference type="ARBA" id="ARBA00049985"/>
    </source>
</evidence>
<keyword evidence="8" id="KW-0046">Antibiotic resistance</keyword>
<dbReference type="PROSITE" id="PS00211">
    <property type="entry name" value="ABC_TRANSPORTER_1"/>
    <property type="match status" value="1"/>
</dbReference>
<dbReference type="PANTHER" id="PTHR42711:SF19">
    <property type="entry name" value="DOXORUBICIN RESISTANCE ATP-BINDING PROTEIN DRRA"/>
    <property type="match status" value="1"/>
</dbReference>
<dbReference type="GO" id="GO:0043215">
    <property type="term" value="P:daunorubicin transport"/>
    <property type="evidence" value="ECO:0007669"/>
    <property type="project" value="InterPro"/>
</dbReference>
<keyword evidence="5 11" id="KW-0067">ATP-binding</keyword>
<evidence type="ECO:0000259" key="10">
    <source>
        <dbReference type="PROSITE" id="PS50893"/>
    </source>
</evidence>
<dbReference type="Gene3D" id="3.40.50.300">
    <property type="entry name" value="P-loop containing nucleotide triphosphate hydrolases"/>
    <property type="match status" value="1"/>
</dbReference>
<evidence type="ECO:0000256" key="2">
    <source>
        <dbReference type="ARBA" id="ARBA00022448"/>
    </source>
</evidence>
<evidence type="ECO:0000313" key="11">
    <source>
        <dbReference type="EMBL" id="RZT83904.1"/>
    </source>
</evidence>
<dbReference type="InterPro" id="IPR017871">
    <property type="entry name" value="ABC_transporter-like_CS"/>
</dbReference>
<organism evidence="11 12">
    <name type="scientific">Pseudonocardia sediminis</name>
    <dbReference type="NCBI Taxonomy" id="1397368"/>
    <lineage>
        <taxon>Bacteria</taxon>
        <taxon>Bacillati</taxon>
        <taxon>Actinomycetota</taxon>
        <taxon>Actinomycetes</taxon>
        <taxon>Pseudonocardiales</taxon>
        <taxon>Pseudonocardiaceae</taxon>
        <taxon>Pseudonocardia</taxon>
    </lineage>
</organism>
<protein>
    <submittedName>
        <fullName evidence="11">Oleandomycin transport system ATP-binding protein</fullName>
    </submittedName>
</protein>
<dbReference type="OrthoDB" id="9804819at2"/>
<dbReference type="Proteomes" id="UP000291591">
    <property type="component" value="Unassembled WGS sequence"/>
</dbReference>
<keyword evidence="4" id="KW-0547">Nucleotide-binding</keyword>
<feature type="domain" description="ABC transporter" evidence="10">
    <location>
        <begin position="13"/>
        <end position="243"/>
    </location>
</feature>
<dbReference type="SUPFAM" id="SSF52540">
    <property type="entry name" value="P-loop containing nucleoside triphosphate hydrolases"/>
    <property type="match status" value="1"/>
</dbReference>
<dbReference type="InterPro" id="IPR003593">
    <property type="entry name" value="AAA+_ATPase"/>
</dbReference>
<dbReference type="RefSeq" id="WP_130288594.1">
    <property type="nucleotide sequence ID" value="NZ_SHKL01000001.1"/>
</dbReference>
<dbReference type="GO" id="GO:0005886">
    <property type="term" value="C:plasma membrane"/>
    <property type="evidence" value="ECO:0007669"/>
    <property type="project" value="UniProtKB-SubCell"/>
</dbReference>
<dbReference type="Pfam" id="PF00005">
    <property type="entry name" value="ABC_tran"/>
    <property type="match status" value="1"/>
</dbReference>
<comment type="subcellular location">
    <subcellularLocation>
        <location evidence="1">Cell membrane</location>
        <topology evidence="1">Peripheral membrane protein</topology>
        <orientation evidence="1">Cytoplasmic side</orientation>
    </subcellularLocation>
</comment>
<evidence type="ECO:0000256" key="3">
    <source>
        <dbReference type="ARBA" id="ARBA00022475"/>
    </source>
</evidence>
<dbReference type="GO" id="GO:0016887">
    <property type="term" value="F:ATP hydrolysis activity"/>
    <property type="evidence" value="ECO:0007669"/>
    <property type="project" value="InterPro"/>
</dbReference>
<sequence>MNSFTVGRDDTIIEVDGLTKIYGDVRALDGVSFTARRGSVLGLLGPNGSGKTTTVRVLSTLLRADSGLATVLGHDVATDPGAVRRRIGLTGQYAAVDEALTGVDNLVLIARLLDLPRRTARARADELIDRFGLRDAAKRRVRTYSGGMRRRLDLAASLIGRPDVLFLDEPTTGLDPRHRNEVWESVRELAEDGVTVLLTTQYLEEADQLANDLVVLDSGKVIASGTASTLKARVGGSRLHVRPSETGDITAATAIVAELTGTAPSVDPSGEITAPAAEQALLYRAGDRLDRAGITVAEIGVRLPSLDDVFLTLTGRAAESAGDTHEESAA</sequence>
<dbReference type="NCBIfam" id="TIGR01188">
    <property type="entry name" value="drrA"/>
    <property type="match status" value="1"/>
</dbReference>
<evidence type="ECO:0000313" key="12">
    <source>
        <dbReference type="Proteomes" id="UP000291591"/>
    </source>
</evidence>
<dbReference type="GO" id="GO:0005524">
    <property type="term" value="F:ATP binding"/>
    <property type="evidence" value="ECO:0007669"/>
    <property type="project" value="UniProtKB-KW"/>
</dbReference>
<accession>A0A4Q7USG4</accession>
<proteinExistence type="inferred from homology"/>
<dbReference type="InterPro" id="IPR005894">
    <property type="entry name" value="DrrA"/>
</dbReference>
<dbReference type="AlphaFoldDB" id="A0A4Q7USG4"/>
<dbReference type="GO" id="GO:0046677">
    <property type="term" value="P:response to antibiotic"/>
    <property type="evidence" value="ECO:0007669"/>
    <property type="project" value="UniProtKB-KW"/>
</dbReference>
<evidence type="ECO:0000256" key="6">
    <source>
        <dbReference type="ARBA" id="ARBA00022967"/>
    </source>
</evidence>
<name>A0A4Q7USG4_PSEST</name>
<dbReference type="EMBL" id="SHKL01000001">
    <property type="protein sequence ID" value="RZT83904.1"/>
    <property type="molecule type" value="Genomic_DNA"/>
</dbReference>
<reference evidence="11 12" key="1">
    <citation type="submission" date="2019-02" db="EMBL/GenBank/DDBJ databases">
        <title>Sequencing the genomes of 1000 actinobacteria strains.</title>
        <authorList>
            <person name="Klenk H.-P."/>
        </authorList>
    </citation>
    <scope>NUCLEOTIDE SEQUENCE [LARGE SCALE GENOMIC DNA]</scope>
    <source>
        <strain evidence="11 12">DSM 45779</strain>
    </source>
</reference>
<dbReference type="InterPro" id="IPR027417">
    <property type="entry name" value="P-loop_NTPase"/>
</dbReference>
<dbReference type="FunFam" id="3.40.50.300:FF:000589">
    <property type="entry name" value="ABC transporter, ATP-binding subunit"/>
    <property type="match status" value="1"/>
</dbReference>
<comment type="caution">
    <text evidence="11">The sequence shown here is derived from an EMBL/GenBank/DDBJ whole genome shotgun (WGS) entry which is preliminary data.</text>
</comment>
<dbReference type="SMART" id="SM00382">
    <property type="entry name" value="AAA"/>
    <property type="match status" value="1"/>
</dbReference>
<keyword evidence="7" id="KW-0472">Membrane</keyword>
<evidence type="ECO:0000256" key="4">
    <source>
        <dbReference type="ARBA" id="ARBA00022741"/>
    </source>
</evidence>
<keyword evidence="12" id="KW-1185">Reference proteome</keyword>
<keyword evidence="6" id="KW-1278">Translocase</keyword>
<evidence type="ECO:0000256" key="1">
    <source>
        <dbReference type="ARBA" id="ARBA00004413"/>
    </source>
</evidence>
<keyword evidence="3" id="KW-1003">Cell membrane</keyword>
<evidence type="ECO:0000256" key="7">
    <source>
        <dbReference type="ARBA" id="ARBA00023136"/>
    </source>
</evidence>
<dbReference type="InterPro" id="IPR003439">
    <property type="entry name" value="ABC_transporter-like_ATP-bd"/>
</dbReference>
<keyword evidence="2" id="KW-0813">Transport</keyword>
<comment type="similarity">
    <text evidence="9">Belongs to the ABC transporter superfamily. Drug exporter-1 (DrugE1) (TC 3.A.1.105) family.</text>
</comment>
<evidence type="ECO:0000256" key="5">
    <source>
        <dbReference type="ARBA" id="ARBA00022840"/>
    </source>
</evidence>
<dbReference type="GO" id="GO:1900753">
    <property type="term" value="P:doxorubicin transport"/>
    <property type="evidence" value="ECO:0007669"/>
    <property type="project" value="InterPro"/>
</dbReference>
<dbReference type="InterPro" id="IPR050763">
    <property type="entry name" value="ABC_transporter_ATP-binding"/>
</dbReference>
<gene>
    <name evidence="11" type="ORF">EV383_0730</name>
</gene>